<name>A0A2U8W0Y9_9HYPH</name>
<dbReference type="AlphaFoldDB" id="A0A2U8W0Y9"/>
<evidence type="ECO:0000256" key="1">
    <source>
        <dbReference type="SAM" id="MobiDB-lite"/>
    </source>
</evidence>
<gene>
    <name evidence="2" type="ORF">DK389_03365</name>
</gene>
<evidence type="ECO:0000313" key="3">
    <source>
        <dbReference type="Proteomes" id="UP000245926"/>
    </source>
</evidence>
<dbReference type="OrthoDB" id="8189155at2"/>
<keyword evidence="3" id="KW-1185">Reference proteome</keyword>
<evidence type="ECO:0000313" key="2">
    <source>
        <dbReference type="EMBL" id="AWN39749.1"/>
    </source>
</evidence>
<feature type="compositionally biased region" description="Basic and acidic residues" evidence="1">
    <location>
        <begin position="367"/>
        <end position="377"/>
    </location>
</feature>
<dbReference type="RefSeq" id="WP_109887436.1">
    <property type="nucleotide sequence ID" value="NZ_CP029550.1"/>
</dbReference>
<accession>A0A2U8W0Y9</accession>
<proteinExistence type="predicted"/>
<evidence type="ECO:0008006" key="4">
    <source>
        <dbReference type="Google" id="ProtNLM"/>
    </source>
</evidence>
<dbReference type="PANTHER" id="PTHR30386">
    <property type="entry name" value="MEMBRANE FUSION SUBUNIT OF EMRAB-TOLC MULTIDRUG EFFLUX PUMP"/>
    <property type="match status" value="1"/>
</dbReference>
<feature type="region of interest" description="Disordered" evidence="1">
    <location>
        <begin position="353"/>
        <end position="377"/>
    </location>
</feature>
<dbReference type="EMBL" id="CP029550">
    <property type="protein sequence ID" value="AWN39749.1"/>
    <property type="molecule type" value="Genomic_DNA"/>
</dbReference>
<organism evidence="2 3">
    <name type="scientific">Methylobacterium durans</name>
    <dbReference type="NCBI Taxonomy" id="2202825"/>
    <lineage>
        <taxon>Bacteria</taxon>
        <taxon>Pseudomonadati</taxon>
        <taxon>Pseudomonadota</taxon>
        <taxon>Alphaproteobacteria</taxon>
        <taxon>Hyphomicrobiales</taxon>
        <taxon>Methylobacteriaceae</taxon>
        <taxon>Methylobacterium</taxon>
    </lineage>
</organism>
<protein>
    <recommendedName>
        <fullName evidence="4">HlyD family secretion protein</fullName>
    </recommendedName>
</protein>
<dbReference type="KEGG" id="mets:DK389_03365"/>
<sequence>MVARLQGEVAEARARVSSADAEGQSTKAVVDRQQSMVDRNTASIDLLRPTQHKLEAARFDKDAETAKLNQKLSQLDGVKKGVFVGNELNSLAVLAQKRRDLAFDAQRLAIEESQLAASHKAQKMLLGAEKKRLDSLTDAQMRAMNGGVVMNLGVAPGRHVNPGDSVATLIDCDQAFVVGIFSYRQAQDLAVGTPVRISGSDPDGPRRGTVSEILPKTSDKTDEQYAVPFPQTERREMYVLVSLDRDGAARPAASVLAPTQSSPCSVGQWVTITRENSWLPSASVAWKAVADGVSGKEIGNALSAVAGGVSSASAAVMRGVTSPEAKEAWGAVYSGARRTANLVTNGASALVESVSPPKVTGPAQADEQDRRRAENAH</sequence>
<dbReference type="InterPro" id="IPR050739">
    <property type="entry name" value="MFP"/>
</dbReference>
<dbReference type="Proteomes" id="UP000245926">
    <property type="component" value="Chromosome"/>
</dbReference>
<reference evidence="3" key="1">
    <citation type="submission" date="2018-05" db="EMBL/GenBank/DDBJ databases">
        <title>Complete Genome Sequence of Methylobacterium sp. 17SD2-17.</title>
        <authorList>
            <person name="Srinivasan S."/>
        </authorList>
    </citation>
    <scope>NUCLEOTIDE SEQUENCE [LARGE SCALE GENOMIC DNA]</scope>
    <source>
        <strain evidence="3">17SD2-17</strain>
    </source>
</reference>